<comment type="caution">
    <text evidence="2">The sequence shown here is derived from an EMBL/GenBank/DDBJ whole genome shotgun (WGS) entry which is preliminary data.</text>
</comment>
<reference evidence="2" key="2">
    <citation type="submission" date="2020-09" db="EMBL/GenBank/DDBJ databases">
        <authorList>
            <person name="Sun Q."/>
            <person name="Zhou Y."/>
        </authorList>
    </citation>
    <scope>NUCLEOTIDE SEQUENCE</scope>
    <source>
        <strain evidence="2">CGMCC 1.15725</strain>
    </source>
</reference>
<dbReference type="Gene3D" id="2.60.40.4150">
    <property type="entry name" value="Type VI secretion system, lipoprotein SciN"/>
    <property type="match status" value="1"/>
</dbReference>
<feature type="signal peptide" evidence="1">
    <location>
        <begin position="1"/>
        <end position="26"/>
    </location>
</feature>
<gene>
    <name evidence="2" type="ORF">GCM10011611_16010</name>
</gene>
<accession>A0A8J3E2L0</accession>
<evidence type="ECO:0000256" key="1">
    <source>
        <dbReference type="SAM" id="SignalP"/>
    </source>
</evidence>
<dbReference type="Proteomes" id="UP000646365">
    <property type="component" value="Unassembled WGS sequence"/>
</dbReference>
<dbReference type="PANTHER" id="PTHR37625">
    <property type="entry name" value="OUTER MEMBRANE LIPOPROTEIN-RELATED"/>
    <property type="match status" value="1"/>
</dbReference>
<dbReference type="InterPro" id="IPR017734">
    <property type="entry name" value="T6SS_SciN"/>
</dbReference>
<dbReference type="PANTHER" id="PTHR37625:SF4">
    <property type="entry name" value="OUTER MEMBRANE LIPOPROTEIN"/>
    <property type="match status" value="1"/>
</dbReference>
<evidence type="ECO:0000313" key="3">
    <source>
        <dbReference type="Proteomes" id="UP000646365"/>
    </source>
</evidence>
<keyword evidence="3" id="KW-1185">Reference proteome</keyword>
<reference evidence="2" key="1">
    <citation type="journal article" date="2014" name="Int. J. Syst. Evol. Microbiol.">
        <title>Complete genome sequence of Corynebacterium casei LMG S-19264T (=DSM 44701T), isolated from a smear-ripened cheese.</title>
        <authorList>
            <consortium name="US DOE Joint Genome Institute (JGI-PGF)"/>
            <person name="Walter F."/>
            <person name="Albersmeier A."/>
            <person name="Kalinowski J."/>
            <person name="Ruckert C."/>
        </authorList>
    </citation>
    <scope>NUCLEOTIDE SEQUENCE</scope>
    <source>
        <strain evidence="2">CGMCC 1.15725</strain>
    </source>
</reference>
<keyword evidence="1" id="KW-0732">Signal</keyword>
<sequence>MVSKQLRLTELLAKGLWAGAAAATLAACSSPPPPPPPTVVSLALTATGTVNPGVDGAPAPVMLRIYQLGAAGAFEKADFFQLNDKDQALLGPDLLGRDQAVLTPGSTQSMKFEVKPGTRFIGVTAAYRDIDHAIWRADVPVPPNATTDIAVNADKLTLSATAK</sequence>
<proteinExistence type="predicted"/>
<dbReference type="PROSITE" id="PS51257">
    <property type="entry name" value="PROKAR_LIPOPROTEIN"/>
    <property type="match status" value="1"/>
</dbReference>
<feature type="chain" id="PRO_5035225995" evidence="1">
    <location>
        <begin position="27"/>
        <end position="163"/>
    </location>
</feature>
<dbReference type="InterPro" id="IPR038706">
    <property type="entry name" value="Type_VI_SciN-like_sf"/>
</dbReference>
<dbReference type="AlphaFoldDB" id="A0A8J3E2L0"/>
<dbReference type="NCBIfam" id="TIGR03352">
    <property type="entry name" value="VI_chp_3"/>
    <property type="match status" value="1"/>
</dbReference>
<organism evidence="2 3">
    <name type="scientific">Aliidongia dinghuensis</name>
    <dbReference type="NCBI Taxonomy" id="1867774"/>
    <lineage>
        <taxon>Bacteria</taxon>
        <taxon>Pseudomonadati</taxon>
        <taxon>Pseudomonadota</taxon>
        <taxon>Alphaproteobacteria</taxon>
        <taxon>Rhodospirillales</taxon>
        <taxon>Dongiaceae</taxon>
        <taxon>Aliidongia</taxon>
    </lineage>
</organism>
<dbReference type="EMBL" id="BMJQ01000003">
    <property type="protein sequence ID" value="GGF11170.1"/>
    <property type="molecule type" value="Genomic_DNA"/>
</dbReference>
<dbReference type="Pfam" id="PF12790">
    <property type="entry name" value="T6SS-SciN"/>
    <property type="match status" value="1"/>
</dbReference>
<protein>
    <submittedName>
        <fullName evidence="2">Type VI secretion lipoprotein</fullName>
    </submittedName>
</protein>
<evidence type="ECO:0000313" key="2">
    <source>
        <dbReference type="EMBL" id="GGF11170.1"/>
    </source>
</evidence>
<keyword evidence="2" id="KW-0449">Lipoprotein</keyword>
<name>A0A8J3E2L0_9PROT</name>